<dbReference type="SMART" id="SM00753">
    <property type="entry name" value="PAM"/>
    <property type="match status" value="1"/>
</dbReference>
<comment type="similarity">
    <text evidence="1">Belongs to the CSN12 family.</text>
</comment>
<name>A0A9P7VDN7_9ASCO</name>
<feature type="domain" description="PCI" evidence="2">
    <location>
        <begin position="231"/>
        <end position="439"/>
    </location>
</feature>
<dbReference type="InterPro" id="IPR000717">
    <property type="entry name" value="PCI_dom"/>
</dbReference>
<evidence type="ECO:0000259" key="2">
    <source>
        <dbReference type="PROSITE" id="PS50250"/>
    </source>
</evidence>
<organism evidence="3 4">
    <name type="scientific">Scheffersomyces spartinae</name>
    <dbReference type="NCBI Taxonomy" id="45513"/>
    <lineage>
        <taxon>Eukaryota</taxon>
        <taxon>Fungi</taxon>
        <taxon>Dikarya</taxon>
        <taxon>Ascomycota</taxon>
        <taxon>Saccharomycotina</taxon>
        <taxon>Pichiomycetes</taxon>
        <taxon>Debaryomycetaceae</taxon>
        <taxon>Scheffersomyces</taxon>
    </lineage>
</organism>
<dbReference type="RefSeq" id="XP_043050946.1">
    <property type="nucleotide sequence ID" value="XM_043193894.1"/>
</dbReference>
<reference evidence="3" key="1">
    <citation type="submission" date="2021-03" db="EMBL/GenBank/DDBJ databases">
        <authorList>
            <person name="Palmer J.M."/>
        </authorList>
    </citation>
    <scope>NUCLEOTIDE SEQUENCE</scope>
    <source>
        <strain evidence="3">ARV_011</strain>
    </source>
</reference>
<dbReference type="Gene3D" id="1.10.10.10">
    <property type="entry name" value="Winged helix-like DNA-binding domain superfamily/Winged helix DNA-binding domain"/>
    <property type="match status" value="1"/>
</dbReference>
<evidence type="ECO:0000313" key="4">
    <source>
        <dbReference type="Proteomes" id="UP000790833"/>
    </source>
</evidence>
<accession>A0A9P7VDN7</accession>
<protein>
    <submittedName>
        <fullName evidence="3">COP9 signalosome (CSN) subunit</fullName>
    </submittedName>
</protein>
<sequence length="446" mass="50407">MAYNGKSSSLAGSGFKVEDYLTTFLTAITSNNAQLLIDCVSIYPNNPPGDIRANLVVNEFDFGYLPEKYRPVALAHFEVMRAIHKKKNLQDVFVQLIKLTDCTIKAAETEDSWINPVVIHLCETLVTTLGVRNRMAQRDNNKKSVKGSSITANCELVVTTINKALKQALSDKNSDLKTSKRNDIYFFAGCLIKLYFKLGKYELAQSIERAIHGTRFPIPNIRDYQFKKYSVIYLYYTALLALDANELNKAQDNLSLAFHLITFYKSKPKPSNKQTMRILLLLIPLSLLNNRLLPAERVYQDYPVIKYIFQDRLLKAICTGDIQLFDKSINEFQLLFLRNHIYILVPGLRSLCYYKLIKKTAMLVKELNLDSASSHIVPLNAFQKSISFASSSSKTSNVVGVEVPLAEIECILANLIFDGKVKGYLSHTNKCIVLSKVDGFPKTLIK</sequence>
<dbReference type="Pfam" id="PF01399">
    <property type="entry name" value="PCI"/>
    <property type="match status" value="1"/>
</dbReference>
<evidence type="ECO:0000313" key="3">
    <source>
        <dbReference type="EMBL" id="KAG7195401.1"/>
    </source>
</evidence>
<proteinExistence type="inferred from homology"/>
<dbReference type="GO" id="GO:0003723">
    <property type="term" value="F:RNA binding"/>
    <property type="evidence" value="ECO:0007669"/>
    <property type="project" value="InterPro"/>
</dbReference>
<dbReference type="EMBL" id="JAHMUF010000003">
    <property type="protein sequence ID" value="KAG7195401.1"/>
    <property type="molecule type" value="Genomic_DNA"/>
</dbReference>
<dbReference type="GO" id="GO:0003690">
    <property type="term" value="F:double-stranded DNA binding"/>
    <property type="evidence" value="ECO:0007669"/>
    <property type="project" value="InterPro"/>
</dbReference>
<keyword evidence="4" id="KW-1185">Reference proteome</keyword>
<dbReference type="Proteomes" id="UP000790833">
    <property type="component" value="Unassembled WGS sequence"/>
</dbReference>
<dbReference type="OrthoDB" id="10252687at2759"/>
<dbReference type="InterPro" id="IPR036388">
    <property type="entry name" value="WH-like_DNA-bd_sf"/>
</dbReference>
<dbReference type="InterPro" id="IPR045114">
    <property type="entry name" value="Csn12-like"/>
</dbReference>
<dbReference type="AlphaFoldDB" id="A0A9P7VDN7"/>
<dbReference type="PANTHER" id="PTHR12732">
    <property type="entry name" value="UNCHARACTERIZED PROTEASOME COMPONENT REGION PCI-CONTAINING"/>
    <property type="match status" value="1"/>
</dbReference>
<gene>
    <name evidence="3" type="primary">CSN12</name>
    <name evidence="3" type="ORF">KQ657_003159</name>
</gene>
<dbReference type="PROSITE" id="PS50250">
    <property type="entry name" value="PCI"/>
    <property type="match status" value="1"/>
</dbReference>
<evidence type="ECO:0000256" key="1">
    <source>
        <dbReference type="ARBA" id="ARBA00025771"/>
    </source>
</evidence>
<dbReference type="PANTHER" id="PTHR12732:SF0">
    <property type="entry name" value="PCI DOMAIN-CONTAINING PROTEIN 2"/>
    <property type="match status" value="1"/>
</dbReference>
<dbReference type="GeneID" id="66116533"/>
<comment type="caution">
    <text evidence="3">The sequence shown here is derived from an EMBL/GenBank/DDBJ whole genome shotgun (WGS) entry which is preliminary data.</text>
</comment>